<keyword evidence="4" id="KW-1185">Reference proteome</keyword>
<feature type="transmembrane region" description="Helical" evidence="2">
    <location>
        <begin position="149"/>
        <end position="171"/>
    </location>
</feature>
<accession>M5TWA8</accession>
<dbReference type="PATRIC" id="fig|1263870.3.peg.5342"/>
<gene>
    <name evidence="3" type="ORF">RSSM_05051</name>
</gene>
<protein>
    <submittedName>
        <fullName evidence="3">Membrane protein</fullName>
    </submittedName>
</protein>
<organism evidence="3 4">
    <name type="scientific">Rhodopirellula sallentina SM41</name>
    <dbReference type="NCBI Taxonomy" id="1263870"/>
    <lineage>
        <taxon>Bacteria</taxon>
        <taxon>Pseudomonadati</taxon>
        <taxon>Planctomycetota</taxon>
        <taxon>Planctomycetia</taxon>
        <taxon>Pirellulales</taxon>
        <taxon>Pirellulaceae</taxon>
        <taxon>Rhodopirellula</taxon>
    </lineage>
</organism>
<dbReference type="Proteomes" id="UP000011885">
    <property type="component" value="Unassembled WGS sequence"/>
</dbReference>
<keyword evidence="2" id="KW-0472">Membrane</keyword>
<evidence type="ECO:0000313" key="4">
    <source>
        <dbReference type="Proteomes" id="UP000011885"/>
    </source>
</evidence>
<evidence type="ECO:0000313" key="3">
    <source>
        <dbReference type="EMBL" id="EMI53497.1"/>
    </source>
</evidence>
<evidence type="ECO:0000256" key="1">
    <source>
        <dbReference type="SAM" id="MobiDB-lite"/>
    </source>
</evidence>
<reference evidence="3 4" key="1">
    <citation type="journal article" date="2013" name="Mar. Genomics">
        <title>Expression of sulfatases in Rhodopirellula baltica and the diversity of sulfatases in the genus Rhodopirellula.</title>
        <authorList>
            <person name="Wegner C.E."/>
            <person name="Richter-Heitmann T."/>
            <person name="Klindworth A."/>
            <person name="Klockow C."/>
            <person name="Richter M."/>
            <person name="Achstetter T."/>
            <person name="Glockner F.O."/>
            <person name="Harder J."/>
        </authorList>
    </citation>
    <scope>NUCLEOTIDE SEQUENCE [LARGE SCALE GENOMIC DNA]</scope>
    <source>
        <strain evidence="3 4">SM41</strain>
    </source>
</reference>
<dbReference type="AlphaFoldDB" id="M5TWA8"/>
<name>M5TWA8_9BACT</name>
<keyword evidence="2" id="KW-1133">Transmembrane helix</keyword>
<evidence type="ECO:0000256" key="2">
    <source>
        <dbReference type="SAM" id="Phobius"/>
    </source>
</evidence>
<sequence>MNSGTNPDDDIQLRPISAKPRHSHVRPSTQSASTGGDRVWMKRANISWKNPHIALFDVDPAVSLSAVSPLSDVVSPNGDDEQSCPDVSVATPSDSTNLPRSFARIPRLKQWTRAFSVVALASILIYLTLRFIALAFSSDEDFATELPGFFTYSILMISGTVLVTATLAGFIEFLELLLDVKSDLATARAMDRQL</sequence>
<dbReference type="EMBL" id="ANOH01000347">
    <property type="protein sequence ID" value="EMI53497.1"/>
    <property type="molecule type" value="Genomic_DNA"/>
</dbReference>
<comment type="caution">
    <text evidence="3">The sequence shown here is derived from an EMBL/GenBank/DDBJ whole genome shotgun (WGS) entry which is preliminary data.</text>
</comment>
<feature type="region of interest" description="Disordered" evidence="1">
    <location>
        <begin position="1"/>
        <end position="36"/>
    </location>
</feature>
<feature type="transmembrane region" description="Helical" evidence="2">
    <location>
        <begin position="114"/>
        <end position="137"/>
    </location>
</feature>
<proteinExistence type="predicted"/>
<keyword evidence="2" id="KW-0812">Transmembrane</keyword>